<protein>
    <recommendedName>
        <fullName evidence="3">DUF1524 domain-containing protein</fullName>
    </recommendedName>
</protein>
<organism evidence="1 2">
    <name type="scientific">Haloarcula pellucida</name>
    <dbReference type="NCBI Taxonomy" id="1427151"/>
    <lineage>
        <taxon>Archaea</taxon>
        <taxon>Methanobacteriati</taxon>
        <taxon>Methanobacteriota</taxon>
        <taxon>Stenosarchaea group</taxon>
        <taxon>Halobacteria</taxon>
        <taxon>Halobacteriales</taxon>
        <taxon>Haloarculaceae</taxon>
        <taxon>Haloarcula</taxon>
    </lineage>
</organism>
<dbReference type="Proteomes" id="UP000605784">
    <property type="component" value="Unassembled WGS sequence"/>
</dbReference>
<name>A0A830GLV6_9EURY</name>
<evidence type="ECO:0000313" key="1">
    <source>
        <dbReference type="EMBL" id="GGN96076.1"/>
    </source>
</evidence>
<comment type="caution">
    <text evidence="1">The sequence shown here is derived from an EMBL/GenBank/DDBJ whole genome shotgun (WGS) entry which is preliminary data.</text>
</comment>
<reference evidence="1" key="1">
    <citation type="journal article" date="2014" name="Int. J. Syst. Evol. Microbiol.">
        <title>Complete genome sequence of Corynebacterium casei LMG S-19264T (=DSM 44701T), isolated from a smear-ripened cheese.</title>
        <authorList>
            <consortium name="US DOE Joint Genome Institute (JGI-PGF)"/>
            <person name="Walter F."/>
            <person name="Albersmeier A."/>
            <person name="Kalinowski J."/>
            <person name="Ruckert C."/>
        </authorList>
    </citation>
    <scope>NUCLEOTIDE SEQUENCE</scope>
    <source>
        <strain evidence="1">JCM 17820</strain>
    </source>
</reference>
<dbReference type="PANTHER" id="PTHR37292">
    <property type="entry name" value="VNG6097C"/>
    <property type="match status" value="1"/>
</dbReference>
<dbReference type="AlphaFoldDB" id="A0A830GLV6"/>
<dbReference type="PANTHER" id="PTHR37292:SF2">
    <property type="entry name" value="DUF262 DOMAIN-CONTAINING PROTEIN"/>
    <property type="match status" value="1"/>
</dbReference>
<dbReference type="EMBL" id="BMOU01000004">
    <property type="protein sequence ID" value="GGN96076.1"/>
    <property type="molecule type" value="Genomic_DNA"/>
</dbReference>
<evidence type="ECO:0000313" key="2">
    <source>
        <dbReference type="Proteomes" id="UP000605784"/>
    </source>
</evidence>
<proteinExistence type="predicted"/>
<evidence type="ECO:0008006" key="3">
    <source>
        <dbReference type="Google" id="ProtNLM"/>
    </source>
</evidence>
<dbReference type="RefSeq" id="WP_188997898.1">
    <property type="nucleotide sequence ID" value="NZ_BMOU01000004.1"/>
</dbReference>
<gene>
    <name evidence="1" type="ORF">GCM10009030_23950</name>
</gene>
<reference evidence="1" key="2">
    <citation type="submission" date="2020-09" db="EMBL/GenBank/DDBJ databases">
        <authorList>
            <person name="Sun Q."/>
            <person name="Ohkuma M."/>
        </authorList>
    </citation>
    <scope>NUCLEOTIDE SEQUENCE</scope>
    <source>
        <strain evidence="1">JCM 17820</strain>
    </source>
</reference>
<keyword evidence="2" id="KW-1185">Reference proteome</keyword>
<sequence length="391" mass="46064">MKDAFLHAVDYIRRRYNIQRVEFLPYESLISILGYYIHESESETVVADHQEQIDRYFWRVVFSDHWATRRQGTIGNDLEIIDDIIAGRDPSLDFPITITPDKLKEANIKRSNSAVRNAFLCILANNEPLNPKDGTAIELHENHYADFKLEKHHIFPNRFLLSHDYNKSERKSVIDITFLPRSVNNQISDKAPSNYFRDWQDRDDFEEIMYSHFIPYGPDSAIWDDDYDLFLDQRASLIMEKVQELVGETSLLEYEEKSAEQRIEDTEELARDIIHKRLRESNGDEYWEILPSGVVSSVKEQLDGEFDEYDARERLEFVELADCADIINIHWSEFNDVFPDDDDVEHHLKNLEVYRDAFGDEDMDRYTRLDGDLAIQWINSCIESTVEETEV</sequence>
<accession>A0A830GLV6</accession>